<evidence type="ECO:0000313" key="4">
    <source>
        <dbReference type="Proteomes" id="UP001185873"/>
    </source>
</evidence>
<comment type="caution">
    <text evidence="3">The sequence shown here is derived from an EMBL/GenBank/DDBJ whole genome shotgun (WGS) entry which is preliminary data.</text>
</comment>
<reference evidence="3" key="1">
    <citation type="submission" date="2023-10" db="EMBL/GenBank/DDBJ databases">
        <title>Development of a sustainable strategy for remediation of hydrocarbon-contaminated territories based on the waste exchange concept.</title>
        <authorList>
            <person name="Krivoruchko A."/>
        </authorList>
    </citation>
    <scope>NUCLEOTIDE SEQUENCE</scope>
    <source>
        <strain evidence="3">IEGM 1175</strain>
    </source>
</reference>
<dbReference type="PROSITE" id="PS50887">
    <property type="entry name" value="GGDEF"/>
    <property type="match status" value="1"/>
</dbReference>
<dbReference type="Gene3D" id="3.30.70.270">
    <property type="match status" value="1"/>
</dbReference>
<dbReference type="RefSeq" id="WP_317468919.1">
    <property type="nucleotide sequence ID" value="NZ_JAWLKJ010000001.1"/>
</dbReference>
<organism evidence="3 4">
    <name type="scientific">Dietzia maris</name>
    <dbReference type="NCBI Taxonomy" id="37915"/>
    <lineage>
        <taxon>Bacteria</taxon>
        <taxon>Bacillati</taxon>
        <taxon>Actinomycetota</taxon>
        <taxon>Actinomycetes</taxon>
        <taxon>Mycobacteriales</taxon>
        <taxon>Dietziaceae</taxon>
        <taxon>Dietzia</taxon>
    </lineage>
</organism>
<dbReference type="InterPro" id="IPR029787">
    <property type="entry name" value="Nucleotide_cyclase"/>
</dbReference>
<dbReference type="InterPro" id="IPR000160">
    <property type="entry name" value="GGDEF_dom"/>
</dbReference>
<accession>A0AAE4QW79</accession>
<name>A0AAE4QW79_9ACTN</name>
<dbReference type="InterPro" id="IPR050469">
    <property type="entry name" value="Diguanylate_Cyclase"/>
</dbReference>
<dbReference type="SUPFAM" id="SSF55073">
    <property type="entry name" value="Nucleotide cyclase"/>
    <property type="match status" value="1"/>
</dbReference>
<keyword evidence="1" id="KW-0812">Transmembrane</keyword>
<dbReference type="AlphaFoldDB" id="A0AAE4QW79"/>
<gene>
    <name evidence="3" type="ORF">R3P82_05580</name>
</gene>
<dbReference type="CDD" id="cd01949">
    <property type="entry name" value="GGDEF"/>
    <property type="match status" value="1"/>
</dbReference>
<feature type="transmembrane region" description="Helical" evidence="1">
    <location>
        <begin position="120"/>
        <end position="139"/>
    </location>
</feature>
<dbReference type="NCBIfam" id="TIGR00254">
    <property type="entry name" value="GGDEF"/>
    <property type="match status" value="1"/>
</dbReference>
<dbReference type="EMBL" id="JAWLKJ010000001">
    <property type="protein sequence ID" value="MDV6298577.1"/>
    <property type="molecule type" value="Genomic_DNA"/>
</dbReference>
<feature type="transmembrane region" description="Helical" evidence="1">
    <location>
        <begin position="42"/>
        <end position="60"/>
    </location>
</feature>
<dbReference type="SMART" id="SM00267">
    <property type="entry name" value="GGDEF"/>
    <property type="match status" value="1"/>
</dbReference>
<dbReference type="InterPro" id="IPR043128">
    <property type="entry name" value="Rev_trsase/Diguanyl_cyclase"/>
</dbReference>
<dbReference type="PANTHER" id="PTHR45138">
    <property type="entry name" value="REGULATORY COMPONENTS OF SENSORY TRANSDUCTION SYSTEM"/>
    <property type="match status" value="1"/>
</dbReference>
<evidence type="ECO:0000259" key="2">
    <source>
        <dbReference type="PROSITE" id="PS50887"/>
    </source>
</evidence>
<feature type="transmembrane region" description="Helical" evidence="1">
    <location>
        <begin position="16"/>
        <end position="36"/>
    </location>
</feature>
<keyword evidence="3" id="KW-0548">Nucleotidyltransferase</keyword>
<evidence type="ECO:0000313" key="3">
    <source>
        <dbReference type="EMBL" id="MDV6298577.1"/>
    </source>
</evidence>
<proteinExistence type="predicted"/>
<feature type="transmembrane region" description="Helical" evidence="1">
    <location>
        <begin position="145"/>
        <end position="165"/>
    </location>
</feature>
<dbReference type="GO" id="GO:0052621">
    <property type="term" value="F:diguanylate cyclase activity"/>
    <property type="evidence" value="ECO:0007669"/>
    <property type="project" value="UniProtKB-EC"/>
</dbReference>
<dbReference type="Pfam" id="PF00990">
    <property type="entry name" value="GGDEF"/>
    <property type="match status" value="1"/>
</dbReference>
<keyword evidence="1" id="KW-0472">Membrane</keyword>
<sequence>MTAPGRFWERFDTRSAAILVGSGGGLILPVFAVGSSDYVRPGMMPALFLVWAFGIGLFLYTARVGHLTDRQFATVGVGAMIAVAISASIVTDPAASRATVALLAAAPAISAMASTARVTLGFTVAAIFLASAFSIVWAASVVGALAAVGASILTVVIPVFLVVVLRSSLEFAMEKAALVGEIDPLTGALNRRGLTRRHARVFANCISGQRAVGFLLIDIDHFKAINDTFGHAAGDTVLVNAVRAIADAAPQDSLVSRIGGEEFVVMFPVASTADISAAASRIREAVAAEGEVTVSVGAVLAPIEVQLTGTPNASEVVDELTRLADRSAYRAKSLGRNRVVMQTSGAVPWTPGDTAEPQGIDHLRPTDFRLAALVRRDLLRPLHGRSVPRPVT</sequence>
<feature type="transmembrane region" description="Helical" evidence="1">
    <location>
        <begin position="72"/>
        <end position="89"/>
    </location>
</feature>
<keyword evidence="1" id="KW-1133">Transmembrane helix</keyword>
<feature type="domain" description="GGDEF" evidence="2">
    <location>
        <begin position="210"/>
        <end position="344"/>
    </location>
</feature>
<keyword evidence="3" id="KW-0808">Transferase</keyword>
<dbReference type="EC" id="2.7.7.65" evidence="3"/>
<dbReference type="Proteomes" id="UP001185873">
    <property type="component" value="Unassembled WGS sequence"/>
</dbReference>
<protein>
    <submittedName>
        <fullName evidence="3">GGDEF domain-containing protein</fullName>
        <ecNumber evidence="3">2.7.7.65</ecNumber>
    </submittedName>
</protein>
<dbReference type="PANTHER" id="PTHR45138:SF9">
    <property type="entry name" value="DIGUANYLATE CYCLASE DGCM-RELATED"/>
    <property type="match status" value="1"/>
</dbReference>
<evidence type="ECO:0000256" key="1">
    <source>
        <dbReference type="SAM" id="Phobius"/>
    </source>
</evidence>